<dbReference type="AlphaFoldDB" id="A0A0S4JPW1"/>
<dbReference type="EMBL" id="CYKH01002058">
    <property type="protein sequence ID" value="CUG92543.1"/>
    <property type="molecule type" value="Genomic_DNA"/>
</dbReference>
<feature type="region of interest" description="Disordered" evidence="1">
    <location>
        <begin position="17"/>
        <end position="38"/>
    </location>
</feature>
<name>A0A0S4JPW1_BODSA</name>
<sequence>MLRQWFHNMSGKLTKSTSLAPLRPVDSPTASDEQFTKLPRVRNDEATLVRWLCRQGISTVVRHVKPTSAVSRGIKALASKIRGTAKNANDTAVKCYNAASSDIEFLLRNKPLSQPLTPEHDDVSLTTLLSNNGIASLTVLLREFVDPPFMKLTRVTTTSPPSLLEDDNNDKLRTHLDQTVLALAPKPGCELRNVAALSAPQDSRNKIIKKFVSQERLDALKYGRVIVRCCKKAARKKEFSWCKQVLVDRASPWTETSARSSHSVDAGLCELIRTHVELVTSYPQDPSHYCDPQTAYATWMKETARCFRIAEETVTMQPLIILNSCEVLARENHKHLVHRSSGKPYTLLEAFCLSVPSPYSIFVSGTNIVLNETMDSTFATMAAVTNIR</sequence>
<evidence type="ECO:0000256" key="1">
    <source>
        <dbReference type="SAM" id="MobiDB-lite"/>
    </source>
</evidence>
<protein>
    <submittedName>
        <fullName evidence="2">Bodo-specific multi-copy gene family, putative</fullName>
    </submittedName>
</protein>
<organism evidence="2 3">
    <name type="scientific">Bodo saltans</name>
    <name type="common">Flagellated protozoan</name>
    <dbReference type="NCBI Taxonomy" id="75058"/>
    <lineage>
        <taxon>Eukaryota</taxon>
        <taxon>Discoba</taxon>
        <taxon>Euglenozoa</taxon>
        <taxon>Kinetoplastea</taxon>
        <taxon>Metakinetoplastina</taxon>
        <taxon>Eubodonida</taxon>
        <taxon>Bodonidae</taxon>
        <taxon>Bodo</taxon>
    </lineage>
</organism>
<dbReference type="Proteomes" id="UP000051952">
    <property type="component" value="Unassembled WGS sequence"/>
</dbReference>
<reference evidence="3" key="1">
    <citation type="submission" date="2015-09" db="EMBL/GenBank/DDBJ databases">
        <authorList>
            <consortium name="Pathogen Informatics"/>
        </authorList>
    </citation>
    <scope>NUCLEOTIDE SEQUENCE [LARGE SCALE GENOMIC DNA]</scope>
    <source>
        <strain evidence="3">Lake Konstanz</strain>
    </source>
</reference>
<keyword evidence="3" id="KW-1185">Reference proteome</keyword>
<gene>
    <name evidence="2" type="ORF">BSAL_38130</name>
</gene>
<dbReference type="VEuPathDB" id="TriTrypDB:BSAL_38130"/>
<accession>A0A0S4JPW1</accession>
<proteinExistence type="predicted"/>
<evidence type="ECO:0000313" key="2">
    <source>
        <dbReference type="EMBL" id="CUG92543.1"/>
    </source>
</evidence>
<evidence type="ECO:0000313" key="3">
    <source>
        <dbReference type="Proteomes" id="UP000051952"/>
    </source>
</evidence>